<dbReference type="AlphaFoldDB" id="A0A0L8FZW1"/>
<organism evidence="1">
    <name type="scientific">Octopus bimaculoides</name>
    <name type="common">California two-spotted octopus</name>
    <dbReference type="NCBI Taxonomy" id="37653"/>
    <lineage>
        <taxon>Eukaryota</taxon>
        <taxon>Metazoa</taxon>
        <taxon>Spiralia</taxon>
        <taxon>Lophotrochozoa</taxon>
        <taxon>Mollusca</taxon>
        <taxon>Cephalopoda</taxon>
        <taxon>Coleoidea</taxon>
        <taxon>Octopodiformes</taxon>
        <taxon>Octopoda</taxon>
        <taxon>Incirrata</taxon>
        <taxon>Octopodidae</taxon>
        <taxon>Octopus</taxon>
    </lineage>
</organism>
<dbReference type="EMBL" id="KQ424877">
    <property type="protein sequence ID" value="KOF70306.1"/>
    <property type="molecule type" value="Genomic_DNA"/>
</dbReference>
<accession>A0A0L8FZW1</accession>
<reference evidence="1" key="1">
    <citation type="submission" date="2015-07" db="EMBL/GenBank/DDBJ databases">
        <title>MeaNS - Measles Nucleotide Surveillance Program.</title>
        <authorList>
            <person name="Tran T."/>
            <person name="Druce J."/>
        </authorList>
    </citation>
    <scope>NUCLEOTIDE SEQUENCE</scope>
    <source>
        <strain evidence="1">UCB-OBI-ISO-001</strain>
        <tissue evidence="1">Gonad</tissue>
    </source>
</reference>
<evidence type="ECO:0000313" key="1">
    <source>
        <dbReference type="EMBL" id="KOF70306.1"/>
    </source>
</evidence>
<name>A0A0L8FZW1_OCTBM</name>
<proteinExistence type="predicted"/>
<protein>
    <submittedName>
        <fullName evidence="1">Uncharacterized protein</fullName>
    </submittedName>
</protein>
<sequence>MIFVSYNFSLNTSYLSPNYTLAHLLSLKKYFLLKSLLVITICSMYMCGSVDAYTILTFMNFIIGDIKTVGLINNDLKFKKRKYV</sequence>
<gene>
    <name evidence="1" type="ORF">OCBIM_22003069mg</name>
</gene>